<evidence type="ECO:0000313" key="6">
    <source>
        <dbReference type="EMBL" id="MEN2986770.1"/>
    </source>
</evidence>
<dbReference type="InterPro" id="IPR000847">
    <property type="entry name" value="LysR_HTH_N"/>
</dbReference>
<dbReference type="PRINTS" id="PR00039">
    <property type="entry name" value="HTHLYSR"/>
</dbReference>
<dbReference type="Gene3D" id="1.10.10.10">
    <property type="entry name" value="Winged helix-like DNA-binding domain superfamily/Winged helix DNA-binding domain"/>
    <property type="match status" value="1"/>
</dbReference>
<dbReference type="SUPFAM" id="SSF53850">
    <property type="entry name" value="Periplasmic binding protein-like II"/>
    <property type="match status" value="1"/>
</dbReference>
<dbReference type="PANTHER" id="PTHR30579">
    <property type="entry name" value="TRANSCRIPTIONAL REGULATOR"/>
    <property type="match status" value="1"/>
</dbReference>
<dbReference type="InterPro" id="IPR036390">
    <property type="entry name" value="WH_DNA-bd_sf"/>
</dbReference>
<dbReference type="Gene3D" id="3.40.190.10">
    <property type="entry name" value="Periplasmic binding protein-like II"/>
    <property type="match status" value="2"/>
</dbReference>
<dbReference type="SUPFAM" id="SSF46785">
    <property type="entry name" value="Winged helix' DNA-binding domain"/>
    <property type="match status" value="1"/>
</dbReference>
<dbReference type="InterPro" id="IPR005119">
    <property type="entry name" value="LysR_subst-bd"/>
</dbReference>
<dbReference type="Proteomes" id="UP001413721">
    <property type="component" value="Unassembled WGS sequence"/>
</dbReference>
<dbReference type="RefSeq" id="WP_345930872.1">
    <property type="nucleotide sequence ID" value="NZ_JBBKTV010000001.1"/>
</dbReference>
<feature type="domain" description="HTH lysR-type" evidence="5">
    <location>
        <begin position="6"/>
        <end position="63"/>
    </location>
</feature>
<evidence type="ECO:0000259" key="5">
    <source>
        <dbReference type="PROSITE" id="PS50931"/>
    </source>
</evidence>
<keyword evidence="2" id="KW-0805">Transcription regulation</keyword>
<evidence type="ECO:0000256" key="2">
    <source>
        <dbReference type="ARBA" id="ARBA00023015"/>
    </source>
</evidence>
<organism evidence="6 7">
    <name type="scientific">Tistrella arctica</name>
    <dbReference type="NCBI Taxonomy" id="3133430"/>
    <lineage>
        <taxon>Bacteria</taxon>
        <taxon>Pseudomonadati</taxon>
        <taxon>Pseudomonadota</taxon>
        <taxon>Alphaproteobacteria</taxon>
        <taxon>Geminicoccales</taxon>
        <taxon>Geminicoccaceae</taxon>
        <taxon>Tistrella</taxon>
    </lineage>
</organism>
<dbReference type="InterPro" id="IPR050176">
    <property type="entry name" value="LTTR"/>
</dbReference>
<reference evidence="6 7" key="1">
    <citation type="submission" date="2024-03" db="EMBL/GenBank/DDBJ databases">
        <title>High-quality draft genome sequencing of Tistrella sp. BH-R2-4.</title>
        <authorList>
            <person name="Dong C."/>
        </authorList>
    </citation>
    <scope>NUCLEOTIDE SEQUENCE [LARGE SCALE GENOMIC DNA]</scope>
    <source>
        <strain evidence="6 7">BH-R2-4</strain>
    </source>
</reference>
<dbReference type="Pfam" id="PF00126">
    <property type="entry name" value="HTH_1"/>
    <property type="match status" value="1"/>
</dbReference>
<dbReference type="InterPro" id="IPR036388">
    <property type="entry name" value="WH-like_DNA-bd_sf"/>
</dbReference>
<protein>
    <submittedName>
        <fullName evidence="6">LysR substrate-binding domain-containing protein</fullName>
    </submittedName>
</protein>
<comment type="similarity">
    <text evidence="1">Belongs to the LysR transcriptional regulatory family.</text>
</comment>
<keyword evidence="3" id="KW-0238">DNA-binding</keyword>
<proteinExistence type="inferred from homology"/>
<dbReference type="Pfam" id="PF03466">
    <property type="entry name" value="LysR_substrate"/>
    <property type="match status" value="1"/>
</dbReference>
<comment type="caution">
    <text evidence="6">The sequence shown here is derived from an EMBL/GenBank/DDBJ whole genome shotgun (WGS) entry which is preliminary data.</text>
</comment>
<evidence type="ECO:0000256" key="3">
    <source>
        <dbReference type="ARBA" id="ARBA00023125"/>
    </source>
</evidence>
<evidence type="ECO:0000313" key="7">
    <source>
        <dbReference type="Proteomes" id="UP001413721"/>
    </source>
</evidence>
<evidence type="ECO:0000256" key="4">
    <source>
        <dbReference type="ARBA" id="ARBA00023163"/>
    </source>
</evidence>
<name>A0ABU9YDB0_9PROT</name>
<sequence>MLMINFDLAALRTLVAIADQETFARAGDAVHRTQAAVSQQMRRLEDQLGLTLFERSGRTKELTPSGRKLVDYGRRMLALQEETLAALHAVSSSGPVRLGSPADIADTVLPEMLRQFARANPALSLVIHVGRSPDLMELLKKGAVDLTISTRLDDSRPHFLLRSSPIVWIAANDFRVEPGKPLPLVLADEPSIFRKIALDALERIGQPWHERYTAPGLAGIRAAVAAGLGITARSIEALTPDLRVVGEADGLPPLGSIRYYLYQRDEAVPEAAKNLYRLMAARG</sequence>
<evidence type="ECO:0000256" key="1">
    <source>
        <dbReference type="ARBA" id="ARBA00009437"/>
    </source>
</evidence>
<dbReference type="PANTHER" id="PTHR30579:SF7">
    <property type="entry name" value="HTH-TYPE TRANSCRIPTIONAL REGULATOR LRHA-RELATED"/>
    <property type="match status" value="1"/>
</dbReference>
<dbReference type="EMBL" id="JBBKTW010000001">
    <property type="protein sequence ID" value="MEN2986770.1"/>
    <property type="molecule type" value="Genomic_DNA"/>
</dbReference>
<keyword evidence="7" id="KW-1185">Reference proteome</keyword>
<dbReference type="PROSITE" id="PS50931">
    <property type="entry name" value="HTH_LYSR"/>
    <property type="match status" value="1"/>
</dbReference>
<accession>A0ABU9YDB0</accession>
<keyword evidence="4" id="KW-0804">Transcription</keyword>
<gene>
    <name evidence="6" type="ORF">WG926_00535</name>
</gene>